<keyword evidence="4" id="KW-0418">Kinase</keyword>
<dbReference type="OrthoDB" id="3260955at2759"/>
<dbReference type="GO" id="GO:0005524">
    <property type="term" value="F:ATP binding"/>
    <property type="evidence" value="ECO:0007669"/>
    <property type="project" value="InterPro"/>
</dbReference>
<evidence type="ECO:0000256" key="2">
    <source>
        <dbReference type="SAM" id="Phobius"/>
    </source>
</evidence>
<evidence type="ECO:0000259" key="3">
    <source>
        <dbReference type="PROSITE" id="PS50011"/>
    </source>
</evidence>
<evidence type="ECO:0000313" key="4">
    <source>
        <dbReference type="EMBL" id="KAF9782373.1"/>
    </source>
</evidence>
<dbReference type="InterPro" id="IPR001245">
    <property type="entry name" value="Ser-Thr/Tyr_kinase_cat_dom"/>
</dbReference>
<dbReference type="SUPFAM" id="SSF56112">
    <property type="entry name" value="Protein kinase-like (PK-like)"/>
    <property type="match status" value="1"/>
</dbReference>
<protein>
    <submittedName>
        <fullName evidence="4">Kinase-like domain-containing protein</fullName>
    </submittedName>
</protein>
<feature type="region of interest" description="Disordered" evidence="1">
    <location>
        <begin position="48"/>
        <end position="87"/>
    </location>
</feature>
<feature type="transmembrane region" description="Helical" evidence="2">
    <location>
        <begin position="20"/>
        <end position="40"/>
    </location>
</feature>
<dbReference type="InterPro" id="IPR051681">
    <property type="entry name" value="Ser/Thr_Kinases-Pseudokinases"/>
</dbReference>
<dbReference type="Proteomes" id="UP000736335">
    <property type="component" value="Unassembled WGS sequence"/>
</dbReference>
<gene>
    <name evidence="4" type="ORF">BJ322DRAFT_216874</name>
</gene>
<keyword evidence="5" id="KW-1185">Reference proteome</keyword>
<feature type="domain" description="Protein kinase" evidence="3">
    <location>
        <begin position="89"/>
        <end position="378"/>
    </location>
</feature>
<dbReference type="GO" id="GO:0004674">
    <property type="term" value="F:protein serine/threonine kinase activity"/>
    <property type="evidence" value="ECO:0007669"/>
    <property type="project" value="TreeGrafter"/>
</dbReference>
<dbReference type="PANTHER" id="PTHR44329:SF214">
    <property type="entry name" value="PROTEIN KINASE DOMAIN-CONTAINING PROTEIN"/>
    <property type="match status" value="1"/>
</dbReference>
<keyword evidence="2" id="KW-1133">Transmembrane helix</keyword>
<evidence type="ECO:0000313" key="5">
    <source>
        <dbReference type="Proteomes" id="UP000736335"/>
    </source>
</evidence>
<reference evidence="4" key="1">
    <citation type="journal article" date="2020" name="Nat. Commun.">
        <title>Large-scale genome sequencing of mycorrhizal fungi provides insights into the early evolution of symbiotic traits.</title>
        <authorList>
            <person name="Miyauchi S."/>
            <person name="Kiss E."/>
            <person name="Kuo A."/>
            <person name="Drula E."/>
            <person name="Kohler A."/>
            <person name="Sanchez-Garcia M."/>
            <person name="Morin E."/>
            <person name="Andreopoulos B."/>
            <person name="Barry K.W."/>
            <person name="Bonito G."/>
            <person name="Buee M."/>
            <person name="Carver A."/>
            <person name="Chen C."/>
            <person name="Cichocki N."/>
            <person name="Clum A."/>
            <person name="Culley D."/>
            <person name="Crous P.W."/>
            <person name="Fauchery L."/>
            <person name="Girlanda M."/>
            <person name="Hayes R.D."/>
            <person name="Keri Z."/>
            <person name="LaButti K."/>
            <person name="Lipzen A."/>
            <person name="Lombard V."/>
            <person name="Magnuson J."/>
            <person name="Maillard F."/>
            <person name="Murat C."/>
            <person name="Nolan M."/>
            <person name="Ohm R.A."/>
            <person name="Pangilinan J."/>
            <person name="Pereira M.F."/>
            <person name="Perotto S."/>
            <person name="Peter M."/>
            <person name="Pfister S."/>
            <person name="Riley R."/>
            <person name="Sitrit Y."/>
            <person name="Stielow J.B."/>
            <person name="Szollosi G."/>
            <person name="Zifcakova L."/>
            <person name="Stursova M."/>
            <person name="Spatafora J.W."/>
            <person name="Tedersoo L."/>
            <person name="Vaario L.M."/>
            <person name="Yamada A."/>
            <person name="Yan M."/>
            <person name="Wang P."/>
            <person name="Xu J."/>
            <person name="Bruns T."/>
            <person name="Baldrian P."/>
            <person name="Vilgalys R."/>
            <person name="Dunand C."/>
            <person name="Henrissat B."/>
            <person name="Grigoriev I.V."/>
            <person name="Hibbett D."/>
            <person name="Nagy L.G."/>
            <person name="Martin F.M."/>
        </authorList>
    </citation>
    <scope>NUCLEOTIDE SEQUENCE</scope>
    <source>
        <strain evidence="4">UH-Tt-Lm1</strain>
    </source>
</reference>
<dbReference type="AlphaFoldDB" id="A0A9P6H9E3"/>
<organism evidence="4 5">
    <name type="scientific">Thelephora terrestris</name>
    <dbReference type="NCBI Taxonomy" id="56493"/>
    <lineage>
        <taxon>Eukaryota</taxon>
        <taxon>Fungi</taxon>
        <taxon>Dikarya</taxon>
        <taxon>Basidiomycota</taxon>
        <taxon>Agaricomycotina</taxon>
        <taxon>Agaricomycetes</taxon>
        <taxon>Thelephorales</taxon>
        <taxon>Thelephoraceae</taxon>
        <taxon>Thelephora</taxon>
    </lineage>
</organism>
<dbReference type="Pfam" id="PF07714">
    <property type="entry name" value="PK_Tyr_Ser-Thr"/>
    <property type="match status" value="1"/>
</dbReference>
<keyword evidence="2" id="KW-0472">Membrane</keyword>
<dbReference type="Gene3D" id="1.10.510.10">
    <property type="entry name" value="Transferase(Phosphotransferase) domain 1"/>
    <property type="match status" value="1"/>
</dbReference>
<name>A0A9P6H9E3_9AGAM</name>
<dbReference type="PROSITE" id="PS50011">
    <property type="entry name" value="PROTEIN_KINASE_DOM"/>
    <property type="match status" value="1"/>
</dbReference>
<keyword evidence="2" id="KW-0812">Transmembrane</keyword>
<keyword evidence="4" id="KW-0808">Transferase</keyword>
<comment type="caution">
    <text evidence="4">The sequence shown here is derived from an EMBL/GenBank/DDBJ whole genome shotgun (WGS) entry which is preliminary data.</text>
</comment>
<proteinExistence type="predicted"/>
<dbReference type="InterPro" id="IPR011009">
    <property type="entry name" value="Kinase-like_dom_sf"/>
</dbReference>
<dbReference type="EMBL" id="WIUZ02000012">
    <property type="protein sequence ID" value="KAF9782373.1"/>
    <property type="molecule type" value="Genomic_DNA"/>
</dbReference>
<evidence type="ECO:0000256" key="1">
    <source>
        <dbReference type="SAM" id="MobiDB-lite"/>
    </source>
</evidence>
<reference evidence="4" key="2">
    <citation type="submission" date="2020-11" db="EMBL/GenBank/DDBJ databases">
        <authorList>
            <consortium name="DOE Joint Genome Institute"/>
            <person name="Kuo A."/>
            <person name="Miyauchi S."/>
            <person name="Kiss E."/>
            <person name="Drula E."/>
            <person name="Kohler A."/>
            <person name="Sanchez-Garcia M."/>
            <person name="Andreopoulos B."/>
            <person name="Barry K.W."/>
            <person name="Bonito G."/>
            <person name="Buee M."/>
            <person name="Carver A."/>
            <person name="Chen C."/>
            <person name="Cichocki N."/>
            <person name="Clum A."/>
            <person name="Culley D."/>
            <person name="Crous P.W."/>
            <person name="Fauchery L."/>
            <person name="Girlanda M."/>
            <person name="Hayes R."/>
            <person name="Keri Z."/>
            <person name="Labutti K."/>
            <person name="Lipzen A."/>
            <person name="Lombard V."/>
            <person name="Magnuson J."/>
            <person name="Maillard F."/>
            <person name="Morin E."/>
            <person name="Murat C."/>
            <person name="Nolan M."/>
            <person name="Ohm R."/>
            <person name="Pangilinan J."/>
            <person name="Pereira M."/>
            <person name="Perotto S."/>
            <person name="Peter M."/>
            <person name="Riley R."/>
            <person name="Sitrit Y."/>
            <person name="Stielow B."/>
            <person name="Szollosi G."/>
            <person name="Zifcakova L."/>
            <person name="Stursova M."/>
            <person name="Spatafora J.W."/>
            <person name="Tedersoo L."/>
            <person name="Vaario L.-M."/>
            <person name="Yamada A."/>
            <person name="Yan M."/>
            <person name="Wang P."/>
            <person name="Xu J."/>
            <person name="Bruns T."/>
            <person name="Baldrian P."/>
            <person name="Vilgalys R."/>
            <person name="Henrissat B."/>
            <person name="Grigoriev I.V."/>
            <person name="Hibbett D."/>
            <person name="Nagy L.G."/>
            <person name="Martin F.M."/>
        </authorList>
    </citation>
    <scope>NUCLEOTIDE SEQUENCE</scope>
    <source>
        <strain evidence="4">UH-Tt-Lm1</strain>
    </source>
</reference>
<sequence>MRWIKRGTIKNGIRTFIQNLNSIVSLVKICLKLFVMYSWLPQASRNSPILPISEPNRPRTRQPRRPSGSHLVEPNPPSPVKRLNGEVTKKEGIPFAEGRYCEVWIGLWNRSGGQTGSEEEIGKQGSGAKKVALKVVKTLKVQEKSGRLDRTEGMERAKRAERARKGLESEILRWPELHHPNILPFYGRADIEKRLYMVFPWRENGHLLAYVKDHPEKKKYPLLRGSAAGLNYLHSMKVVHGNVRCNNVFISDKGEPQICDFGIAKIFHEAHENTVSKTMSPATNVRYAAPELIEHNNFSITTHSDTYSFALLILECITEVHPFSDIPRDATVIHSRIGKKQSPNRPDGIPDDVWGLMNRCWVTEPELRPSMDQVHRFFLDLA</sequence>
<dbReference type="PANTHER" id="PTHR44329">
    <property type="entry name" value="SERINE/THREONINE-PROTEIN KINASE TNNI3K-RELATED"/>
    <property type="match status" value="1"/>
</dbReference>
<dbReference type="InterPro" id="IPR000719">
    <property type="entry name" value="Prot_kinase_dom"/>
</dbReference>
<accession>A0A9P6H9E3</accession>